<protein>
    <recommendedName>
        <fullName evidence="3">Myb-like domain-containing protein</fullName>
    </recommendedName>
</protein>
<evidence type="ECO:0008006" key="3">
    <source>
        <dbReference type="Google" id="ProtNLM"/>
    </source>
</evidence>
<dbReference type="AlphaFoldDB" id="A0A7U2MVJ9"/>
<dbReference type="Proteomes" id="UP000596276">
    <property type="component" value="Chromosome 4"/>
</dbReference>
<keyword evidence="2" id="KW-1185">Reference proteome</keyword>
<dbReference type="VEuPathDB" id="FungiDB:F9C07_2213201"/>
<reference evidence="2" key="1">
    <citation type="journal article" date="2021" name="G3 (Bethesda)">
        <title>Chromosome assembled and annotated genome sequence of Aspergillus flavus NRRL 3357.</title>
        <authorList>
            <person name="Skerker J.M."/>
            <person name="Pianalto K.M."/>
            <person name="Mondo S.J."/>
            <person name="Yang K."/>
            <person name="Arkin A.P."/>
            <person name="Keller N.P."/>
            <person name="Grigoriev I.V."/>
            <person name="Louise Glass N.L."/>
        </authorList>
    </citation>
    <scope>NUCLEOTIDE SEQUENCE [LARGE SCALE GENOMIC DNA]</scope>
    <source>
        <strain evidence="2">ATCC 200026 / FGSC A1120 / IAM 13836 / NRRL 3357 / JCM 12722 / SRRC 167</strain>
    </source>
</reference>
<evidence type="ECO:0000313" key="2">
    <source>
        <dbReference type="Proteomes" id="UP000596276"/>
    </source>
</evidence>
<accession>A0A7U2MVJ9</accession>
<gene>
    <name evidence="1" type="ORF">F9C07_2213201</name>
</gene>
<sequence length="212" mass="24259">MSSVDSQSSASGHNKPYDTEEELLLIQLKQSGLSWLQVEDVYNRTVPQDRKRTIYALQNKWRQLCRDGIVSTNAAPYTEIKALGCWGRLEAVRMSPSKVLNTIPLEELNRTFSISPVFVSFINLNMQALPTATNHDLTTDMDSFLVREQQLLNCISTLEWSLREAFIQNHHERIAFSTLQSLYEHLYNLYNELAAAYVQLRSGLSECEQPSN</sequence>
<evidence type="ECO:0000313" key="1">
    <source>
        <dbReference type="EMBL" id="QRD90585.1"/>
    </source>
</evidence>
<dbReference type="EMBL" id="CP044618">
    <property type="protein sequence ID" value="QRD90585.1"/>
    <property type="molecule type" value="Genomic_DNA"/>
</dbReference>
<proteinExistence type="predicted"/>
<name>A0A7U2MVJ9_ASPFN</name>
<dbReference type="VEuPathDB" id="FungiDB:AFLA_011865"/>
<organism evidence="1 2">
    <name type="scientific">Aspergillus flavus (strain ATCC 200026 / FGSC A1120 / IAM 13836 / NRRL 3357 / JCM 12722 / SRRC 167)</name>
    <dbReference type="NCBI Taxonomy" id="332952"/>
    <lineage>
        <taxon>Eukaryota</taxon>
        <taxon>Fungi</taxon>
        <taxon>Dikarya</taxon>
        <taxon>Ascomycota</taxon>
        <taxon>Pezizomycotina</taxon>
        <taxon>Eurotiomycetes</taxon>
        <taxon>Eurotiomycetidae</taxon>
        <taxon>Eurotiales</taxon>
        <taxon>Aspergillaceae</taxon>
        <taxon>Aspergillus</taxon>
        <taxon>Aspergillus subgen. Circumdati</taxon>
    </lineage>
</organism>